<feature type="transmembrane region" description="Helical" evidence="1">
    <location>
        <begin position="91"/>
        <end position="111"/>
    </location>
</feature>
<dbReference type="PANTHER" id="PTHR14969:SF13">
    <property type="entry name" value="AT30094P"/>
    <property type="match status" value="1"/>
</dbReference>
<organism evidence="3 4">
    <name type="scientific">Candidatus Nomurabacteria bacterium GW2011_GWD2_39_12</name>
    <dbReference type="NCBI Taxonomy" id="1618759"/>
    <lineage>
        <taxon>Bacteria</taxon>
        <taxon>Candidatus Nomuraibacteriota</taxon>
    </lineage>
</organism>
<dbReference type="SMART" id="SM00014">
    <property type="entry name" value="acidPPc"/>
    <property type="match status" value="1"/>
</dbReference>
<feature type="domain" description="Phosphatidic acid phosphatase type 2/haloperoxidase" evidence="2">
    <location>
        <begin position="51"/>
        <end position="157"/>
    </location>
</feature>
<keyword evidence="1" id="KW-0812">Transmembrane</keyword>
<evidence type="ECO:0000259" key="2">
    <source>
        <dbReference type="SMART" id="SM00014"/>
    </source>
</evidence>
<sequence>MNNTIFYFFYNFAYHSAFFDELVIFFSVYFIYIVIIASLIFLFRSSRKELILLCISGGLAYAFAKILKILMHTERPFVLFPQVTSLFLETGYAFPSGHTAVASAIAFLIYFYNKKAGYIFMLFALLIGIARIIAGVHFPVDILGGFILGALVSYLFAYFVKKI</sequence>
<reference evidence="3 4" key="1">
    <citation type="journal article" date="2015" name="Nature">
        <title>rRNA introns, odd ribosomes, and small enigmatic genomes across a large radiation of phyla.</title>
        <authorList>
            <person name="Brown C.T."/>
            <person name="Hug L.A."/>
            <person name="Thomas B.C."/>
            <person name="Sharon I."/>
            <person name="Castelle C.J."/>
            <person name="Singh A."/>
            <person name="Wilkins M.J."/>
            <person name="Williams K.H."/>
            <person name="Banfield J.F."/>
        </authorList>
    </citation>
    <scope>NUCLEOTIDE SEQUENCE [LARGE SCALE GENOMIC DNA]</scope>
</reference>
<keyword evidence="1" id="KW-1133">Transmembrane helix</keyword>
<dbReference type="EMBL" id="LBWE01000014">
    <property type="protein sequence ID" value="KKR00680.1"/>
    <property type="molecule type" value="Genomic_DNA"/>
</dbReference>
<proteinExistence type="predicted"/>
<gene>
    <name evidence="3" type="ORF">UT27_C0014G0010</name>
</gene>
<dbReference type="SUPFAM" id="SSF48317">
    <property type="entry name" value="Acid phosphatase/Vanadium-dependent haloperoxidase"/>
    <property type="match status" value="1"/>
</dbReference>
<name>A0A837HPL4_9BACT</name>
<dbReference type="Gene3D" id="1.20.144.10">
    <property type="entry name" value="Phosphatidic acid phosphatase type 2/haloperoxidase"/>
    <property type="match status" value="1"/>
</dbReference>
<protein>
    <submittedName>
        <fullName evidence="3">Bacitracin transport permease protein BCRC</fullName>
    </submittedName>
</protein>
<dbReference type="AlphaFoldDB" id="A0A837HPL4"/>
<evidence type="ECO:0000256" key="1">
    <source>
        <dbReference type="SAM" id="Phobius"/>
    </source>
</evidence>
<dbReference type="Pfam" id="PF01569">
    <property type="entry name" value="PAP2"/>
    <property type="match status" value="1"/>
</dbReference>
<evidence type="ECO:0000313" key="3">
    <source>
        <dbReference type="EMBL" id="KKR00680.1"/>
    </source>
</evidence>
<keyword evidence="1" id="KW-0472">Membrane</keyword>
<dbReference type="InterPro" id="IPR000326">
    <property type="entry name" value="PAP2/HPO"/>
</dbReference>
<evidence type="ECO:0000313" key="4">
    <source>
        <dbReference type="Proteomes" id="UP000033998"/>
    </source>
</evidence>
<feature type="transmembrane region" description="Helical" evidence="1">
    <location>
        <begin position="22"/>
        <end position="43"/>
    </location>
</feature>
<feature type="transmembrane region" description="Helical" evidence="1">
    <location>
        <begin position="142"/>
        <end position="160"/>
    </location>
</feature>
<comment type="caution">
    <text evidence="3">The sequence shown here is derived from an EMBL/GenBank/DDBJ whole genome shotgun (WGS) entry which is preliminary data.</text>
</comment>
<dbReference type="Proteomes" id="UP000033998">
    <property type="component" value="Unassembled WGS sequence"/>
</dbReference>
<dbReference type="InterPro" id="IPR036938">
    <property type="entry name" value="PAP2/HPO_sf"/>
</dbReference>
<dbReference type="PANTHER" id="PTHR14969">
    <property type="entry name" value="SPHINGOSINE-1-PHOSPHATE PHOSPHOHYDROLASE"/>
    <property type="match status" value="1"/>
</dbReference>
<feature type="transmembrane region" description="Helical" evidence="1">
    <location>
        <begin position="50"/>
        <end position="71"/>
    </location>
</feature>
<feature type="transmembrane region" description="Helical" evidence="1">
    <location>
        <begin position="118"/>
        <end position="136"/>
    </location>
</feature>
<accession>A0A837HPL4</accession>